<dbReference type="Proteomes" id="UP000321569">
    <property type="component" value="Unassembled WGS sequence"/>
</dbReference>
<dbReference type="AlphaFoldDB" id="A0A512PJ45"/>
<name>A0A512PJ45_9LACO</name>
<organism evidence="1 2">
    <name type="scientific">Lentilactobacillus rapi</name>
    <dbReference type="NCBI Taxonomy" id="481723"/>
    <lineage>
        <taxon>Bacteria</taxon>
        <taxon>Bacillati</taxon>
        <taxon>Bacillota</taxon>
        <taxon>Bacilli</taxon>
        <taxon>Lactobacillales</taxon>
        <taxon>Lactobacillaceae</taxon>
        <taxon>Lentilactobacillus</taxon>
    </lineage>
</organism>
<evidence type="ECO:0000313" key="2">
    <source>
        <dbReference type="Proteomes" id="UP000321569"/>
    </source>
</evidence>
<accession>A0A512PJ45</accession>
<dbReference type="OrthoDB" id="2299829at2"/>
<evidence type="ECO:0000313" key="1">
    <source>
        <dbReference type="EMBL" id="GEP71220.1"/>
    </source>
</evidence>
<protein>
    <submittedName>
        <fullName evidence="1">Uncharacterized protein</fullName>
    </submittedName>
</protein>
<sequence>MQNKQSYLSEITKSVKDNYNRFFDLVTDNTQVKQMPTFQLDVYIDKALSQKFPIIVQFNDHTPDSAGYLSKISDRRFLITSADNHFTRIFSINEIQAIKKF</sequence>
<dbReference type="EMBL" id="BKAM01000001">
    <property type="protein sequence ID" value="GEP71220.1"/>
    <property type="molecule type" value="Genomic_DNA"/>
</dbReference>
<comment type="caution">
    <text evidence="1">The sequence shown here is derived from an EMBL/GenBank/DDBJ whole genome shotgun (WGS) entry which is preliminary data.</text>
</comment>
<dbReference type="STRING" id="1423795.FD12_GL000296"/>
<dbReference type="RefSeq" id="WP_054746662.1">
    <property type="nucleotide sequence ID" value="NZ_BKAM01000001.1"/>
</dbReference>
<gene>
    <name evidence="1" type="ORF">LRA02_00880</name>
</gene>
<reference evidence="1 2" key="1">
    <citation type="submission" date="2019-07" db="EMBL/GenBank/DDBJ databases">
        <title>Whole genome shotgun sequence of Lactobacillus rapi NBRC 109618.</title>
        <authorList>
            <person name="Hosoyama A."/>
            <person name="Uohara A."/>
            <person name="Ohji S."/>
            <person name="Ichikawa N."/>
        </authorList>
    </citation>
    <scope>NUCLEOTIDE SEQUENCE [LARGE SCALE GENOMIC DNA]</scope>
    <source>
        <strain evidence="1 2">NBRC 109618</strain>
    </source>
</reference>
<proteinExistence type="predicted"/>